<dbReference type="Pfam" id="PF01584">
    <property type="entry name" value="CheW"/>
    <property type="match status" value="1"/>
</dbReference>
<feature type="region of interest" description="Disordered" evidence="14">
    <location>
        <begin position="309"/>
        <end position="343"/>
    </location>
</feature>
<dbReference type="Gene3D" id="3.30.565.10">
    <property type="entry name" value="Histidine kinase-like ATPase, C-terminal domain"/>
    <property type="match status" value="1"/>
</dbReference>
<dbReference type="Gene3D" id="3.40.50.2300">
    <property type="match status" value="1"/>
</dbReference>
<evidence type="ECO:0000256" key="8">
    <source>
        <dbReference type="ARBA" id="ARBA00022777"/>
    </source>
</evidence>
<feature type="domain" description="CheW-like" evidence="17">
    <location>
        <begin position="674"/>
        <end position="805"/>
    </location>
</feature>
<feature type="compositionally biased region" description="Low complexity" evidence="14">
    <location>
        <begin position="326"/>
        <end position="342"/>
    </location>
</feature>
<feature type="modified residue" description="4-aspartylphosphate" evidence="13">
    <location>
        <position position="874"/>
    </location>
</feature>
<dbReference type="OrthoDB" id="9803176at2"/>
<accession>A0A2K3USV5</accession>
<evidence type="ECO:0000256" key="1">
    <source>
        <dbReference type="ARBA" id="ARBA00000085"/>
    </source>
</evidence>
<dbReference type="SMART" id="SM00260">
    <property type="entry name" value="CheW"/>
    <property type="match status" value="1"/>
</dbReference>
<dbReference type="FunFam" id="3.30.565.10:FF:000016">
    <property type="entry name" value="Chemotaxis protein CheA, putative"/>
    <property type="match status" value="1"/>
</dbReference>
<dbReference type="EC" id="2.7.13.3" evidence="2"/>
<keyword evidence="6" id="KW-0808">Transferase</keyword>
<dbReference type="InterPro" id="IPR004358">
    <property type="entry name" value="Sig_transdc_His_kin-like_C"/>
</dbReference>
<evidence type="ECO:0000256" key="2">
    <source>
        <dbReference type="ARBA" id="ARBA00012438"/>
    </source>
</evidence>
<reference evidence="19 20" key="1">
    <citation type="submission" date="2018-01" db="EMBL/GenBank/DDBJ databases">
        <title>Deinococcus koreensis sp. nov., a radiation-resistant bacterium isolated from river water.</title>
        <authorList>
            <person name="Choi A."/>
        </authorList>
    </citation>
    <scope>NUCLEOTIDE SEQUENCE [LARGE SCALE GENOMIC DNA]</scope>
    <source>
        <strain evidence="19 20">SJW1-2</strain>
    </source>
</reference>
<feature type="domain" description="HPt" evidence="18">
    <location>
        <begin position="189"/>
        <end position="290"/>
    </location>
</feature>
<evidence type="ECO:0000256" key="3">
    <source>
        <dbReference type="ARBA" id="ARBA00021495"/>
    </source>
</evidence>
<feature type="domain" description="Response regulatory" evidence="16">
    <location>
        <begin position="824"/>
        <end position="941"/>
    </location>
</feature>
<dbReference type="InterPro" id="IPR036890">
    <property type="entry name" value="HATPase_C_sf"/>
</dbReference>
<dbReference type="PROSITE" id="PS50109">
    <property type="entry name" value="HIS_KIN"/>
    <property type="match status" value="1"/>
</dbReference>
<dbReference type="InterPro" id="IPR001789">
    <property type="entry name" value="Sig_transdc_resp-reg_receiver"/>
</dbReference>
<dbReference type="PROSITE" id="PS50851">
    <property type="entry name" value="CHEW"/>
    <property type="match status" value="1"/>
</dbReference>
<dbReference type="InterPro" id="IPR037006">
    <property type="entry name" value="CheA-like_homodim_sf"/>
</dbReference>
<dbReference type="CDD" id="cd00088">
    <property type="entry name" value="HPT"/>
    <property type="match status" value="2"/>
</dbReference>
<gene>
    <name evidence="19" type="ORF">CVO96_16765</name>
</gene>
<keyword evidence="4" id="KW-0145">Chemotaxis</keyword>
<keyword evidence="9" id="KW-0067">ATP-binding</keyword>
<dbReference type="InterPro" id="IPR002545">
    <property type="entry name" value="CheW-lke_dom"/>
</dbReference>
<dbReference type="Gene3D" id="1.20.120.160">
    <property type="entry name" value="HPT domain"/>
    <property type="match status" value="2"/>
</dbReference>
<dbReference type="PROSITE" id="PS50110">
    <property type="entry name" value="RESPONSE_REGULATORY"/>
    <property type="match status" value="1"/>
</dbReference>
<dbReference type="GO" id="GO:0005524">
    <property type="term" value="F:ATP binding"/>
    <property type="evidence" value="ECO:0007669"/>
    <property type="project" value="UniProtKB-KW"/>
</dbReference>
<dbReference type="InterPro" id="IPR036061">
    <property type="entry name" value="CheW-like_dom_sf"/>
</dbReference>
<dbReference type="SMART" id="SM00387">
    <property type="entry name" value="HATPase_c"/>
    <property type="match status" value="1"/>
</dbReference>
<dbReference type="InterPro" id="IPR004105">
    <property type="entry name" value="CheA-like_dim"/>
</dbReference>
<evidence type="ECO:0000256" key="11">
    <source>
        <dbReference type="ARBA" id="ARBA00035100"/>
    </source>
</evidence>
<keyword evidence="7" id="KW-0547">Nucleotide-binding</keyword>
<proteinExistence type="predicted"/>
<dbReference type="Proteomes" id="UP000236379">
    <property type="component" value="Unassembled WGS sequence"/>
</dbReference>
<evidence type="ECO:0000256" key="7">
    <source>
        <dbReference type="ARBA" id="ARBA00022741"/>
    </source>
</evidence>
<evidence type="ECO:0000259" key="18">
    <source>
        <dbReference type="PROSITE" id="PS50894"/>
    </source>
</evidence>
<evidence type="ECO:0000256" key="14">
    <source>
        <dbReference type="SAM" id="MobiDB-lite"/>
    </source>
</evidence>
<dbReference type="InterPro" id="IPR011006">
    <property type="entry name" value="CheY-like_superfamily"/>
</dbReference>
<protein>
    <recommendedName>
        <fullName evidence="3">Chemotaxis protein CheA</fullName>
        <ecNumber evidence="2">2.7.13.3</ecNumber>
    </recommendedName>
</protein>
<comment type="caution">
    <text evidence="19">The sequence shown here is derived from an EMBL/GenBank/DDBJ whole genome shotgun (WGS) entry which is preliminary data.</text>
</comment>
<dbReference type="InterPro" id="IPR051315">
    <property type="entry name" value="Bact_Chemotaxis_CheA"/>
</dbReference>
<keyword evidence="10" id="KW-0902">Two-component regulatory system</keyword>
<evidence type="ECO:0000256" key="13">
    <source>
        <dbReference type="PROSITE-ProRule" id="PRU00169"/>
    </source>
</evidence>
<organism evidence="19 20">
    <name type="scientific">Deinococcus koreensis</name>
    <dbReference type="NCBI Taxonomy" id="2054903"/>
    <lineage>
        <taxon>Bacteria</taxon>
        <taxon>Thermotogati</taxon>
        <taxon>Deinococcota</taxon>
        <taxon>Deinococci</taxon>
        <taxon>Deinococcales</taxon>
        <taxon>Deinococcaceae</taxon>
        <taxon>Deinococcus</taxon>
    </lineage>
</organism>
<dbReference type="SUPFAM" id="SSF50341">
    <property type="entry name" value="CheW-like"/>
    <property type="match status" value="1"/>
</dbReference>
<feature type="modified residue" description="Phosphohistidine" evidence="12">
    <location>
        <position position="52"/>
    </location>
</feature>
<evidence type="ECO:0000259" key="17">
    <source>
        <dbReference type="PROSITE" id="PS50851"/>
    </source>
</evidence>
<dbReference type="PRINTS" id="PR00344">
    <property type="entry name" value="BCTRLSENSOR"/>
</dbReference>
<keyword evidence="5 13" id="KW-0597">Phosphoprotein</keyword>
<feature type="modified residue" description="Phosphohistidine" evidence="12">
    <location>
        <position position="230"/>
    </location>
</feature>
<dbReference type="SMART" id="SM00448">
    <property type="entry name" value="REC"/>
    <property type="match status" value="1"/>
</dbReference>
<dbReference type="SUPFAM" id="SSF52172">
    <property type="entry name" value="CheY-like"/>
    <property type="match status" value="1"/>
</dbReference>
<dbReference type="PROSITE" id="PS50894">
    <property type="entry name" value="HPT"/>
    <property type="match status" value="2"/>
</dbReference>
<dbReference type="CDD" id="cd00156">
    <property type="entry name" value="REC"/>
    <property type="match status" value="1"/>
</dbReference>
<evidence type="ECO:0000313" key="20">
    <source>
        <dbReference type="Proteomes" id="UP000236379"/>
    </source>
</evidence>
<evidence type="ECO:0000256" key="12">
    <source>
        <dbReference type="PROSITE-ProRule" id="PRU00110"/>
    </source>
</evidence>
<dbReference type="Pfam" id="PF00072">
    <property type="entry name" value="Response_reg"/>
    <property type="match status" value="1"/>
</dbReference>
<dbReference type="GO" id="GO:0005737">
    <property type="term" value="C:cytoplasm"/>
    <property type="evidence" value="ECO:0007669"/>
    <property type="project" value="InterPro"/>
</dbReference>
<evidence type="ECO:0000313" key="19">
    <source>
        <dbReference type="EMBL" id="PNY79621.1"/>
    </source>
</evidence>
<dbReference type="SUPFAM" id="SSF55874">
    <property type="entry name" value="ATPase domain of HSP90 chaperone/DNA topoisomerase II/histidine kinase"/>
    <property type="match status" value="1"/>
</dbReference>
<dbReference type="PANTHER" id="PTHR43395:SF10">
    <property type="entry name" value="CHEMOTAXIS PROTEIN CHEA"/>
    <property type="match status" value="1"/>
</dbReference>
<sequence length="963" mass="102856">MNTVERSGLLDSFLTEARTDLATLRAGVEGLQGQAPEDGDQARLTSLGVLAHRMRGSAGLYGFPQLSRMAALLERVLDARPELGGALRAPFLELLHTAVRVLEGGLNRAAQGERESDLGLEFSRAGGATQLQTVLRAQPLAFVPRPLPSGPHDDPALDETGLDEPAERSDAAADPGTGGSTLEGTLRAFVQEQGEVWEYFAPEVREHLGHLRTQLDEPQPDLDVMFRAAHTIKGSSFMVGLPPLGDFAHRLEDVLGAARDGLTRLDAPLREELRQAADLADALLLTAEAPAGAPGTLGERIGAQAARLAALASGEAPQPGSPAPSAPEAGASESAAPAAAPQNATLRVPARQIEGLMDQMSELVTSRARLGQALARLDELQRGMQDSQLRFQRMVRDFEERHLNPDMLRGAEGEARPELAGLNPTEGFNELELDTYSDLNILARGVTELSADFAEVRGRLSAAVGELQDEHDAMGKLLRRLRADVTRTSRLPFSQVTARLRRWAREHQGRLEFVTVGDDLKVDSATLQRLGEPLLHLLTNALHHGLGSADQRAAAGKAARGRVELRATQRGGFLEITVQDDGQGLDLEAIRERALARGLRSAQELGLMSGDEVARLILLPGLSTAASLSTVAGRGVGMDVVATTTRQLGGELLISSVPDEGTAFTLRLPTTRRIMDILQVRVGEVELAFAVNSVRALRELPASETRVSEHGSLAPFEGRWVPVVDLRALWGVESPGDTFSLVVLSTLSGDVAARVDSFGTIQESAVTPPDTLLGALDFLSGTALSPSGEVLPLLEAQGLLRLARRPETWLRAEGQLGAEPRRGRLLLVDDSLSVRRVVGNMLTRAGFDVQTANDGQDALERLQQDAGFDAVVSDLEMPRMNGFELLGALRGRPATAALPVVIMTTRAGEKHQRLAFSMGATDYFTKPINEALLLRRMASIVAAASTEAADMAPAVGAASGTRP</sequence>
<comment type="function">
    <text evidence="11">Involved in the transmission of sensory signals from the chemoreceptors to the flagellar motors. CheA is autophosphorylated; it can transfer its phosphate group to either CheB or CheY.</text>
</comment>
<dbReference type="InterPro" id="IPR008207">
    <property type="entry name" value="Sig_transdc_His_kin_Hpt_dom"/>
</dbReference>
<feature type="domain" description="HPt" evidence="18">
    <location>
        <begin position="2"/>
        <end position="109"/>
    </location>
</feature>
<evidence type="ECO:0000256" key="5">
    <source>
        <dbReference type="ARBA" id="ARBA00022553"/>
    </source>
</evidence>
<name>A0A2K3USV5_9DEIO</name>
<dbReference type="SUPFAM" id="SSF47226">
    <property type="entry name" value="Histidine-containing phosphotransfer domain, HPT domain"/>
    <property type="match status" value="2"/>
</dbReference>
<dbReference type="Gene3D" id="1.10.287.560">
    <property type="entry name" value="Histidine kinase CheA-like, homodimeric domain"/>
    <property type="match status" value="1"/>
</dbReference>
<evidence type="ECO:0000256" key="6">
    <source>
        <dbReference type="ARBA" id="ARBA00022679"/>
    </source>
</evidence>
<keyword evidence="20" id="KW-1185">Reference proteome</keyword>
<evidence type="ECO:0000256" key="10">
    <source>
        <dbReference type="ARBA" id="ARBA00023012"/>
    </source>
</evidence>
<dbReference type="InterPro" id="IPR005467">
    <property type="entry name" value="His_kinase_dom"/>
</dbReference>
<dbReference type="EMBL" id="PPPD01000002">
    <property type="protein sequence ID" value="PNY79621.1"/>
    <property type="molecule type" value="Genomic_DNA"/>
</dbReference>
<comment type="catalytic activity">
    <reaction evidence="1">
        <text>ATP + protein L-histidine = ADP + protein N-phospho-L-histidine.</text>
        <dbReference type="EC" id="2.7.13.3"/>
    </reaction>
</comment>
<dbReference type="AlphaFoldDB" id="A0A2K3USV5"/>
<evidence type="ECO:0000259" key="16">
    <source>
        <dbReference type="PROSITE" id="PS50110"/>
    </source>
</evidence>
<feature type="compositionally biased region" description="Low complexity" evidence="14">
    <location>
        <begin position="309"/>
        <end position="318"/>
    </location>
</feature>
<dbReference type="InterPro" id="IPR036641">
    <property type="entry name" value="HPT_dom_sf"/>
</dbReference>
<dbReference type="PANTHER" id="PTHR43395">
    <property type="entry name" value="SENSOR HISTIDINE KINASE CHEA"/>
    <property type="match status" value="1"/>
</dbReference>
<evidence type="ECO:0000259" key="15">
    <source>
        <dbReference type="PROSITE" id="PS50109"/>
    </source>
</evidence>
<keyword evidence="8 19" id="KW-0418">Kinase</keyword>
<dbReference type="GO" id="GO:0006935">
    <property type="term" value="P:chemotaxis"/>
    <property type="evidence" value="ECO:0007669"/>
    <property type="project" value="UniProtKB-KW"/>
</dbReference>
<dbReference type="InterPro" id="IPR003594">
    <property type="entry name" value="HATPase_dom"/>
</dbReference>
<dbReference type="SMART" id="SM00073">
    <property type="entry name" value="HPT"/>
    <property type="match status" value="2"/>
</dbReference>
<feature type="region of interest" description="Disordered" evidence="14">
    <location>
        <begin position="142"/>
        <end position="182"/>
    </location>
</feature>
<dbReference type="GO" id="GO:0000155">
    <property type="term" value="F:phosphorelay sensor kinase activity"/>
    <property type="evidence" value="ECO:0007669"/>
    <property type="project" value="InterPro"/>
</dbReference>
<dbReference type="Pfam" id="PF01627">
    <property type="entry name" value="Hpt"/>
    <property type="match status" value="2"/>
</dbReference>
<dbReference type="Pfam" id="PF02895">
    <property type="entry name" value="H-kinase_dim"/>
    <property type="match status" value="1"/>
</dbReference>
<evidence type="ECO:0000256" key="4">
    <source>
        <dbReference type="ARBA" id="ARBA00022500"/>
    </source>
</evidence>
<dbReference type="SMART" id="SM01231">
    <property type="entry name" value="H-kinase_dim"/>
    <property type="match status" value="1"/>
</dbReference>
<dbReference type="Pfam" id="PF02518">
    <property type="entry name" value="HATPase_c"/>
    <property type="match status" value="1"/>
</dbReference>
<feature type="domain" description="Histidine kinase" evidence="15">
    <location>
        <begin position="534"/>
        <end position="672"/>
    </location>
</feature>
<evidence type="ECO:0000256" key="9">
    <source>
        <dbReference type="ARBA" id="ARBA00022840"/>
    </source>
</evidence>